<protein>
    <recommendedName>
        <fullName evidence="10">Vacuolar calcium ion transporter</fullName>
    </recommendedName>
</protein>
<feature type="transmembrane region" description="Helical" evidence="10">
    <location>
        <begin position="374"/>
        <end position="393"/>
    </location>
</feature>
<comment type="caution">
    <text evidence="10">Lacks conserved residue(s) required for the propagation of feature annotation.</text>
</comment>
<dbReference type="InterPro" id="IPR004713">
    <property type="entry name" value="CaH_exchang"/>
</dbReference>
<dbReference type="PANTHER" id="PTHR31503">
    <property type="entry name" value="VACUOLAR CALCIUM ION TRANSPORTER"/>
    <property type="match status" value="1"/>
</dbReference>
<keyword evidence="5 10" id="KW-0812">Transmembrane</keyword>
<sequence length="439" mass="47547">MSGPLAGVSADPPLRSGDEPAEASLIRNTIFSRYTNILLAFVPLGLAAGAFSQPAVAVFALNFLAIVPLAPLITLSIDELLSGVGHNFGKLMKPTSGNLVEMIVGITALAHGKPLVARSSLLGSILAYALLFLGSNFFVAGYDKKEVTFEKTVTNTLSSWAMVVSFSLIVPTVVSVTSHRTDAHGRAPRDIQALSHAISIVLIITFVVYLKVRTWFLDTNANRDHDATHENCQRAPGANSRSRAGLRAAAFVLFCAMLSAILCASHLIGSIDSLAKVLGTNETFISLVLIPPISYSARCFNTIALARGHRMDTVIRFIIHSILQLTTLLIPLMVLLGWLFKEPFSLDFGLFQATVFFTSIFTMSSITQHGKSNYFYGIMLIGTYILVAVAFHIRPGVWEEFVLPGLDRRRIAHGLYSIESTTGEFGGFEFFKAAPTCSA</sequence>
<evidence type="ECO:0000256" key="5">
    <source>
        <dbReference type="ARBA" id="ARBA00022692"/>
    </source>
</evidence>
<proteinExistence type="inferred from homology"/>
<keyword evidence="4 10" id="KW-0109">Calcium transport</keyword>
<comment type="subcellular location">
    <subcellularLocation>
        <location evidence="1">Endomembrane system</location>
        <topology evidence="1">Multi-pass membrane protein</topology>
    </subcellularLocation>
    <subcellularLocation>
        <location evidence="10">Vacuole membrane</location>
    </subcellularLocation>
</comment>
<evidence type="ECO:0000256" key="2">
    <source>
        <dbReference type="ARBA" id="ARBA00008170"/>
    </source>
</evidence>
<feature type="transmembrane region" description="Helical" evidence="10">
    <location>
        <begin position="248"/>
        <end position="271"/>
    </location>
</feature>
<keyword evidence="10" id="KW-0926">Vacuole</keyword>
<organism evidence="12 13">
    <name type="scientific">Arthrobotrys musiformis</name>
    <dbReference type="NCBI Taxonomy" id="47236"/>
    <lineage>
        <taxon>Eukaryota</taxon>
        <taxon>Fungi</taxon>
        <taxon>Dikarya</taxon>
        <taxon>Ascomycota</taxon>
        <taxon>Pezizomycotina</taxon>
        <taxon>Orbiliomycetes</taxon>
        <taxon>Orbiliales</taxon>
        <taxon>Orbiliaceae</taxon>
        <taxon>Arthrobotrys</taxon>
    </lineage>
</organism>
<dbReference type="PANTHER" id="PTHR31503:SF22">
    <property type="entry name" value="VACUOLAR CALCIUM ION TRANSPORTER"/>
    <property type="match status" value="1"/>
</dbReference>
<dbReference type="Gene3D" id="1.20.1420.30">
    <property type="entry name" value="NCX, central ion-binding region"/>
    <property type="match status" value="2"/>
</dbReference>
<dbReference type="EMBL" id="JAVHJL010000007">
    <property type="protein sequence ID" value="KAK6500085.1"/>
    <property type="molecule type" value="Genomic_DNA"/>
</dbReference>
<comment type="similarity">
    <text evidence="2 10">Belongs to the Ca(2+):cation antiporter (CaCA) (TC 2.A.19) family.</text>
</comment>
<reference evidence="12 13" key="1">
    <citation type="submission" date="2023-08" db="EMBL/GenBank/DDBJ databases">
        <authorList>
            <person name="Palmer J.M."/>
        </authorList>
    </citation>
    <scope>NUCLEOTIDE SEQUENCE [LARGE SCALE GENOMIC DNA]</scope>
    <source>
        <strain evidence="12 13">TWF481</strain>
    </source>
</reference>
<feature type="domain" description="Sodium/calcium exchanger membrane region" evidence="11">
    <location>
        <begin position="250"/>
        <end position="390"/>
    </location>
</feature>
<dbReference type="GO" id="GO:0006874">
    <property type="term" value="P:intracellular calcium ion homeostasis"/>
    <property type="evidence" value="ECO:0007669"/>
    <property type="project" value="TreeGrafter"/>
</dbReference>
<dbReference type="AlphaFoldDB" id="A0AAV9W1X0"/>
<keyword evidence="6 10" id="KW-0106">Calcium</keyword>
<keyword evidence="7 10" id="KW-1133">Transmembrane helix</keyword>
<dbReference type="Pfam" id="PF01699">
    <property type="entry name" value="Na_Ca_ex"/>
    <property type="match status" value="2"/>
</dbReference>
<keyword evidence="3 10" id="KW-0813">Transport</keyword>
<keyword evidence="9 10" id="KW-0472">Membrane</keyword>
<evidence type="ECO:0000256" key="8">
    <source>
        <dbReference type="ARBA" id="ARBA00023065"/>
    </source>
</evidence>
<feature type="transmembrane region" description="Helical" evidence="10">
    <location>
        <begin position="191"/>
        <end position="210"/>
    </location>
</feature>
<feature type="transmembrane region" description="Helical" evidence="10">
    <location>
        <begin position="317"/>
        <end position="340"/>
    </location>
</feature>
<comment type="function">
    <text evidence="10">Has a role in promoting intracellular calcium ion sequestration via the exchange of calcium ions for hydrogen ions across the vacuolar membrane. Involved also in manganese ion homeostasis via its uptake into the vacuole.</text>
</comment>
<dbReference type="GO" id="GO:0000329">
    <property type="term" value="C:fungal-type vacuole membrane"/>
    <property type="evidence" value="ECO:0007669"/>
    <property type="project" value="TreeGrafter"/>
</dbReference>
<comment type="caution">
    <text evidence="12">The sequence shown here is derived from an EMBL/GenBank/DDBJ whole genome shotgun (WGS) entry which is preliminary data.</text>
</comment>
<evidence type="ECO:0000256" key="1">
    <source>
        <dbReference type="ARBA" id="ARBA00004127"/>
    </source>
</evidence>
<feature type="transmembrane region" description="Helical" evidence="10">
    <location>
        <begin position="121"/>
        <end position="139"/>
    </location>
</feature>
<feature type="transmembrane region" description="Helical" evidence="10">
    <location>
        <begin position="34"/>
        <end position="51"/>
    </location>
</feature>
<feature type="domain" description="Sodium/calcium exchanger membrane region" evidence="11">
    <location>
        <begin position="55"/>
        <end position="214"/>
    </location>
</feature>
<evidence type="ECO:0000256" key="9">
    <source>
        <dbReference type="ARBA" id="ARBA00023136"/>
    </source>
</evidence>
<evidence type="ECO:0000256" key="10">
    <source>
        <dbReference type="RuleBase" id="RU365028"/>
    </source>
</evidence>
<dbReference type="GO" id="GO:0015369">
    <property type="term" value="F:calcium:proton antiporter activity"/>
    <property type="evidence" value="ECO:0007669"/>
    <property type="project" value="UniProtKB-UniRule"/>
</dbReference>
<keyword evidence="8 10" id="KW-0406">Ion transport</keyword>
<evidence type="ECO:0000256" key="6">
    <source>
        <dbReference type="ARBA" id="ARBA00022837"/>
    </source>
</evidence>
<dbReference type="Proteomes" id="UP001370758">
    <property type="component" value="Unassembled WGS sequence"/>
</dbReference>
<accession>A0AAV9W1X0</accession>
<gene>
    <name evidence="12" type="ORF">TWF481_010442</name>
</gene>
<evidence type="ECO:0000256" key="7">
    <source>
        <dbReference type="ARBA" id="ARBA00022989"/>
    </source>
</evidence>
<dbReference type="InterPro" id="IPR004837">
    <property type="entry name" value="NaCa_Exmemb"/>
</dbReference>
<evidence type="ECO:0000256" key="4">
    <source>
        <dbReference type="ARBA" id="ARBA00022568"/>
    </source>
</evidence>
<evidence type="ECO:0000313" key="12">
    <source>
        <dbReference type="EMBL" id="KAK6500085.1"/>
    </source>
</evidence>
<dbReference type="NCBIfam" id="TIGR00378">
    <property type="entry name" value="cax"/>
    <property type="match status" value="1"/>
</dbReference>
<evidence type="ECO:0000259" key="11">
    <source>
        <dbReference type="Pfam" id="PF01699"/>
    </source>
</evidence>
<keyword evidence="10" id="KW-0050">Antiport</keyword>
<dbReference type="GO" id="GO:0012505">
    <property type="term" value="C:endomembrane system"/>
    <property type="evidence" value="ECO:0007669"/>
    <property type="project" value="UniProtKB-SubCell"/>
</dbReference>
<evidence type="ECO:0000313" key="13">
    <source>
        <dbReference type="Proteomes" id="UP001370758"/>
    </source>
</evidence>
<dbReference type="InterPro" id="IPR044880">
    <property type="entry name" value="NCX_ion-bd_dom_sf"/>
</dbReference>
<feature type="transmembrane region" description="Helical" evidence="10">
    <location>
        <begin position="160"/>
        <end position="179"/>
    </location>
</feature>
<dbReference type="InterPro" id="IPR004798">
    <property type="entry name" value="CAX-like"/>
</dbReference>
<name>A0AAV9W1X0_9PEZI</name>
<feature type="transmembrane region" description="Helical" evidence="10">
    <location>
        <begin position="346"/>
        <end position="367"/>
    </location>
</feature>
<keyword evidence="13" id="KW-1185">Reference proteome</keyword>
<evidence type="ECO:0000256" key="3">
    <source>
        <dbReference type="ARBA" id="ARBA00022448"/>
    </source>
</evidence>
<feature type="transmembrane region" description="Helical" evidence="10">
    <location>
        <begin position="283"/>
        <end position="305"/>
    </location>
</feature>
<feature type="transmembrane region" description="Helical" evidence="10">
    <location>
        <begin position="57"/>
        <end position="77"/>
    </location>
</feature>